<feature type="domain" description="C1q" evidence="5">
    <location>
        <begin position="91"/>
        <end position="220"/>
    </location>
</feature>
<dbReference type="InterPro" id="IPR008983">
    <property type="entry name" value="Tumour_necrosis_fac-like_dom"/>
</dbReference>
<keyword evidence="3 4" id="KW-0732">Signal</keyword>
<dbReference type="Proteomes" id="UP000507470">
    <property type="component" value="Unassembled WGS sequence"/>
</dbReference>
<dbReference type="PANTHER" id="PTHR22923:SF116">
    <property type="entry name" value="C1Q DOMAIN-CONTAINING PROTEIN"/>
    <property type="match status" value="1"/>
</dbReference>
<feature type="signal peptide" evidence="4">
    <location>
        <begin position="1"/>
        <end position="24"/>
    </location>
</feature>
<dbReference type="EMBL" id="CACVKT020007265">
    <property type="protein sequence ID" value="CAC5406968.1"/>
    <property type="molecule type" value="Genomic_DNA"/>
</dbReference>
<dbReference type="PROSITE" id="PS51257">
    <property type="entry name" value="PROKAR_LIPOPROTEIN"/>
    <property type="match status" value="1"/>
</dbReference>
<dbReference type="InterPro" id="IPR001073">
    <property type="entry name" value="C1q_dom"/>
</dbReference>
<protein>
    <submittedName>
        <fullName evidence="6">C1QL</fullName>
    </submittedName>
</protein>
<dbReference type="PRINTS" id="PR00007">
    <property type="entry name" value="COMPLEMNTC1Q"/>
</dbReference>
<feature type="chain" id="PRO_5026801792" evidence="4">
    <location>
        <begin position="25"/>
        <end position="220"/>
    </location>
</feature>
<dbReference type="GO" id="GO:0005576">
    <property type="term" value="C:extracellular region"/>
    <property type="evidence" value="ECO:0007669"/>
    <property type="project" value="UniProtKB-SubCell"/>
</dbReference>
<evidence type="ECO:0000259" key="5">
    <source>
        <dbReference type="PROSITE" id="PS50871"/>
    </source>
</evidence>
<dbReference type="OrthoDB" id="6080680at2759"/>
<keyword evidence="7" id="KW-1185">Reference proteome</keyword>
<keyword evidence="2" id="KW-0964">Secreted</keyword>
<accession>A0A6J8DE53</accession>
<evidence type="ECO:0000256" key="2">
    <source>
        <dbReference type="ARBA" id="ARBA00022525"/>
    </source>
</evidence>
<gene>
    <name evidence="6" type="ORF">MCOR_40480</name>
</gene>
<dbReference type="SMART" id="SM00110">
    <property type="entry name" value="C1Q"/>
    <property type="match status" value="1"/>
</dbReference>
<name>A0A6J8DE53_MYTCO</name>
<organism evidence="6 7">
    <name type="scientific">Mytilus coruscus</name>
    <name type="common">Sea mussel</name>
    <dbReference type="NCBI Taxonomy" id="42192"/>
    <lineage>
        <taxon>Eukaryota</taxon>
        <taxon>Metazoa</taxon>
        <taxon>Spiralia</taxon>
        <taxon>Lophotrochozoa</taxon>
        <taxon>Mollusca</taxon>
        <taxon>Bivalvia</taxon>
        <taxon>Autobranchia</taxon>
        <taxon>Pteriomorphia</taxon>
        <taxon>Mytilida</taxon>
        <taxon>Mytiloidea</taxon>
        <taxon>Mytilidae</taxon>
        <taxon>Mytilinae</taxon>
        <taxon>Mytilus</taxon>
    </lineage>
</organism>
<sequence>MDQAKLHPLFIIMLMSCVQLMIWSQEPDKTPTVEVSLLDNQQMPLVALFDTTKLNQVLKDYIIKTVEETTDQRIPFIKTAVIEDIGYEPGRIHERPAFTASMRTDSTLHSNEIIKFDQVWLNMGNAYNPTTGVFTVPRNGLYFVSSTVMSLHAQHLHCHLWKNNQITFGLYGYNYSPGTLHSAMPLKKGEIIYIKHDNKAGESMLGRHYSMFSAYLIYEQ</sequence>
<dbReference type="PANTHER" id="PTHR22923">
    <property type="entry name" value="CEREBELLIN-RELATED"/>
    <property type="match status" value="1"/>
</dbReference>
<comment type="subcellular location">
    <subcellularLocation>
        <location evidence="1">Secreted</location>
    </subcellularLocation>
</comment>
<dbReference type="InterPro" id="IPR050822">
    <property type="entry name" value="Cerebellin_Synaptic_Org"/>
</dbReference>
<dbReference type="Pfam" id="PF00386">
    <property type="entry name" value="C1q"/>
    <property type="match status" value="1"/>
</dbReference>
<evidence type="ECO:0000313" key="7">
    <source>
        <dbReference type="Proteomes" id="UP000507470"/>
    </source>
</evidence>
<evidence type="ECO:0000313" key="6">
    <source>
        <dbReference type="EMBL" id="CAC5406968.1"/>
    </source>
</evidence>
<proteinExistence type="predicted"/>
<evidence type="ECO:0000256" key="4">
    <source>
        <dbReference type="SAM" id="SignalP"/>
    </source>
</evidence>
<evidence type="ECO:0000256" key="3">
    <source>
        <dbReference type="ARBA" id="ARBA00022729"/>
    </source>
</evidence>
<reference evidence="6 7" key="1">
    <citation type="submission" date="2020-06" db="EMBL/GenBank/DDBJ databases">
        <authorList>
            <person name="Li R."/>
            <person name="Bekaert M."/>
        </authorList>
    </citation>
    <scope>NUCLEOTIDE SEQUENCE [LARGE SCALE GENOMIC DNA]</scope>
    <source>
        <strain evidence="7">wild</strain>
    </source>
</reference>
<dbReference type="SUPFAM" id="SSF49842">
    <property type="entry name" value="TNF-like"/>
    <property type="match status" value="1"/>
</dbReference>
<dbReference type="AlphaFoldDB" id="A0A6J8DE53"/>
<evidence type="ECO:0000256" key="1">
    <source>
        <dbReference type="ARBA" id="ARBA00004613"/>
    </source>
</evidence>
<dbReference type="Gene3D" id="2.60.120.40">
    <property type="match status" value="1"/>
</dbReference>
<dbReference type="PROSITE" id="PS50871">
    <property type="entry name" value="C1Q"/>
    <property type="match status" value="1"/>
</dbReference>